<feature type="region of interest" description="Disordered" evidence="3">
    <location>
        <begin position="46"/>
        <end position="81"/>
    </location>
</feature>
<keyword evidence="4" id="KW-0732">Signal</keyword>
<protein>
    <recommendedName>
        <fullName evidence="5">EGF-like domain-containing protein</fullName>
    </recommendedName>
</protein>
<dbReference type="Gene3D" id="2.10.25.10">
    <property type="entry name" value="Laminin"/>
    <property type="match status" value="14"/>
</dbReference>
<organism evidence="6 7">
    <name type="scientific">Chilo suppressalis</name>
    <name type="common">Asiatic rice borer moth</name>
    <dbReference type="NCBI Taxonomy" id="168631"/>
    <lineage>
        <taxon>Eukaryota</taxon>
        <taxon>Metazoa</taxon>
        <taxon>Ecdysozoa</taxon>
        <taxon>Arthropoda</taxon>
        <taxon>Hexapoda</taxon>
        <taxon>Insecta</taxon>
        <taxon>Pterygota</taxon>
        <taxon>Neoptera</taxon>
        <taxon>Endopterygota</taxon>
        <taxon>Lepidoptera</taxon>
        <taxon>Glossata</taxon>
        <taxon>Ditrysia</taxon>
        <taxon>Pyraloidea</taxon>
        <taxon>Crambidae</taxon>
        <taxon>Crambinae</taxon>
        <taxon>Chilo</taxon>
    </lineage>
</organism>
<dbReference type="PANTHER" id="PTHR23259:SF82">
    <property type="entry name" value="SERINE PROTEASE INHIBITOR 1 PROTEIN"/>
    <property type="match status" value="1"/>
</dbReference>
<dbReference type="InterPro" id="IPR036084">
    <property type="entry name" value="Ser_inhib-like_sf"/>
</dbReference>
<feature type="domain" description="EGF-like" evidence="5">
    <location>
        <begin position="816"/>
        <end position="862"/>
    </location>
</feature>
<evidence type="ECO:0000256" key="1">
    <source>
        <dbReference type="ARBA" id="ARBA00022690"/>
    </source>
</evidence>
<dbReference type="Pfam" id="PF01826">
    <property type="entry name" value="TIL"/>
    <property type="match status" value="3"/>
</dbReference>
<dbReference type="CDD" id="cd19941">
    <property type="entry name" value="TIL"/>
    <property type="match status" value="4"/>
</dbReference>
<evidence type="ECO:0000259" key="5">
    <source>
        <dbReference type="SMART" id="SM00181"/>
    </source>
</evidence>
<dbReference type="SMART" id="SM00181">
    <property type="entry name" value="EGF"/>
    <property type="match status" value="8"/>
</dbReference>
<feature type="compositionally biased region" description="Low complexity" evidence="3">
    <location>
        <begin position="62"/>
        <end position="74"/>
    </location>
</feature>
<dbReference type="InterPro" id="IPR051368">
    <property type="entry name" value="SerProtInhib-TIL_Domain"/>
</dbReference>
<dbReference type="Proteomes" id="UP001153292">
    <property type="component" value="Chromosome 9"/>
</dbReference>
<evidence type="ECO:0000256" key="4">
    <source>
        <dbReference type="SAM" id="SignalP"/>
    </source>
</evidence>
<evidence type="ECO:0000256" key="2">
    <source>
        <dbReference type="ARBA" id="ARBA00023157"/>
    </source>
</evidence>
<proteinExistence type="predicted"/>
<gene>
    <name evidence="6" type="ORF">CHILSU_LOCUS11015</name>
</gene>
<feature type="compositionally biased region" description="Low complexity" evidence="3">
    <location>
        <begin position="46"/>
        <end position="55"/>
    </location>
</feature>
<dbReference type="EMBL" id="OU963902">
    <property type="protein sequence ID" value="CAH0407615.1"/>
    <property type="molecule type" value="Genomic_DNA"/>
</dbReference>
<dbReference type="InterPro" id="IPR000742">
    <property type="entry name" value="EGF"/>
</dbReference>
<feature type="domain" description="EGF-like" evidence="5">
    <location>
        <begin position="935"/>
        <end position="990"/>
    </location>
</feature>
<feature type="domain" description="EGF-like" evidence="5">
    <location>
        <begin position="878"/>
        <end position="924"/>
    </location>
</feature>
<reference evidence="6" key="1">
    <citation type="submission" date="2021-12" db="EMBL/GenBank/DDBJ databases">
        <authorList>
            <person name="King R."/>
        </authorList>
    </citation>
    <scope>NUCLEOTIDE SEQUENCE</scope>
</reference>
<keyword evidence="7" id="KW-1185">Reference proteome</keyword>
<feature type="domain" description="EGF-like" evidence="5">
    <location>
        <begin position="604"/>
        <end position="659"/>
    </location>
</feature>
<dbReference type="SUPFAM" id="SSF57567">
    <property type="entry name" value="Serine protease inhibitors"/>
    <property type="match status" value="4"/>
</dbReference>
<sequence length="1083" mass="118145">MSSLYMILSLFFIVNCLATANGVTVSAESNAAVSTSTDDDGVAVSAESHSAASASTDNDGVAVSAESHSAASASTYNEDGQSLENCGSLEPQTCTDPNEEFVQEKSSCPPDTCNALVARIDCRNAPPPQPGCVCKSGYRRLDKTMVCVPLCECPEMAYAPACEKKTCKDPNEEFVQEKPCCPPDTCESLVAKYDCSKSAPPQPGCVCKSGYKRLNETSKCVPLCECPQMASSPDCQPQTCKDPNEEFVQEKPCCPPDTCESLVAKYDCSKSPPPQPGCVCKSGYKRLNETSKCVPLCECPQMASSPDCQPQTCKDPNEEFVQEKPCCPPDTCESLVAKYDCSKSPPPQPGCVCKSGYKRLNETSKCVPICQCPQLASSPDCQPQTCKDPNEEFVQEKPCCPPDTCESLVAKYDCSKSPPPQPGCVCKSGYKRLNETSKCVPLCECPQLASSPDCQPQTCKDPNEEYVKEKPSCPPDTCNALVARYNCTNAPPPQPGCVCKSGYRRLNEISGCVPICECPEMASSPDCPKQTCEDPNEEFVQKKKTCPPDTCISIVARYDCSKSPPPQPGCVCKSGYKRLNETSKCVPICQCPQLASSPDCQPQTCKDPNEEFVQEKPSCPPDTCKALVARYDCTKAPPPQPGCVCKSGYRRLNETSGCVPTCKCPQMASSAQCQQKPKPVLRCGANEIRRCVKKCPPEKTCRNRNIKVACPLSLQPCKEKCVCAPGYYRNYLGTCITEKQCDMCNKKNEFYDCGSACDNECINIDKQNRTNCPIINIVCNKKCYCDDGYARDESGNCIPVSQCKPVLRCGANEIRSCVKKCPPEKTCRNRHIKVACLHSLQPCKKKCVCAPGYYRNYLGTCITEKQCDMCNKKNEFYDCGSACDNECINIDKQNRTNCPIVNKVCNKKCYCDDGYARDESGNCIPVSQCKCQPQTCEDPNEEFVQQKPSCPPDTCNALVARYNCTNAPPPQPGCVCKSGYKRLNETSKCVPICQCPQLASSPDCQPQTCKDPNEEFVQEKPNCPPDTCNALVARYNCTNAPPPQPGCVCKSGYRRLDETSCCVPICECPEMASSAQCQQKPST</sequence>
<feature type="domain" description="EGF-like" evidence="5">
    <location>
        <begin position="531"/>
        <end position="586"/>
    </location>
</feature>
<evidence type="ECO:0000313" key="6">
    <source>
        <dbReference type="EMBL" id="CAH0407615.1"/>
    </source>
</evidence>
<feature type="chain" id="PRO_5045471867" description="EGF-like domain-containing protein" evidence="4">
    <location>
        <begin position="23"/>
        <end position="1083"/>
    </location>
</feature>
<feature type="domain" description="EGF-like" evidence="5">
    <location>
        <begin position="752"/>
        <end position="798"/>
    </location>
</feature>
<accession>A0ABN8BDJ5</accession>
<evidence type="ECO:0000313" key="7">
    <source>
        <dbReference type="Proteomes" id="UP001153292"/>
    </source>
</evidence>
<feature type="domain" description="EGF-like" evidence="5">
    <location>
        <begin position="690"/>
        <end position="736"/>
    </location>
</feature>
<dbReference type="InterPro" id="IPR002919">
    <property type="entry name" value="TIL_dom"/>
</dbReference>
<keyword evidence="2" id="KW-1015">Disulfide bond</keyword>
<feature type="domain" description="EGF-like" evidence="5">
    <location>
        <begin position="93"/>
        <end position="148"/>
    </location>
</feature>
<dbReference type="PANTHER" id="PTHR23259">
    <property type="entry name" value="RIDDLE"/>
    <property type="match status" value="1"/>
</dbReference>
<evidence type="ECO:0000256" key="3">
    <source>
        <dbReference type="SAM" id="MobiDB-lite"/>
    </source>
</evidence>
<name>A0ABN8BDJ5_CHISP</name>
<feature type="signal peptide" evidence="4">
    <location>
        <begin position="1"/>
        <end position="22"/>
    </location>
</feature>
<keyword evidence="1" id="KW-0646">Protease inhibitor</keyword>